<dbReference type="Pfam" id="PF06029">
    <property type="entry name" value="AlkA_N"/>
    <property type="match status" value="1"/>
</dbReference>
<dbReference type="Gene3D" id="1.10.10.60">
    <property type="entry name" value="Homeodomain-like"/>
    <property type="match status" value="1"/>
</dbReference>
<dbReference type="GO" id="GO:0003700">
    <property type="term" value="F:DNA-binding transcription factor activity"/>
    <property type="evidence" value="ECO:0007669"/>
    <property type="project" value="InterPro"/>
</dbReference>
<comment type="cofactor">
    <cofactor evidence="1">
        <name>Zn(2+)</name>
        <dbReference type="ChEBI" id="CHEBI:29105"/>
    </cofactor>
</comment>
<dbReference type="SMART" id="SM00342">
    <property type="entry name" value="HTH_ARAC"/>
    <property type="match status" value="1"/>
</dbReference>
<evidence type="ECO:0000256" key="6">
    <source>
        <dbReference type="ARBA" id="ARBA00022833"/>
    </source>
</evidence>
<dbReference type="InterPro" id="IPR010316">
    <property type="entry name" value="AlkA_N"/>
</dbReference>
<dbReference type="Gene3D" id="3.30.310.20">
    <property type="entry name" value="DNA-3-methyladenine glycosylase AlkA, N-terminal domain"/>
    <property type="match status" value="1"/>
</dbReference>
<dbReference type="KEGG" id="gaw:V144x_22850"/>
<dbReference type="SMART" id="SM01009">
    <property type="entry name" value="AlkA_N"/>
    <property type="match status" value="1"/>
</dbReference>
<keyword evidence="9" id="KW-0010">Activator</keyword>
<dbReference type="GO" id="GO:0043565">
    <property type="term" value="F:sequence-specific DNA binding"/>
    <property type="evidence" value="ECO:0007669"/>
    <property type="project" value="InterPro"/>
</dbReference>
<dbReference type="EMBL" id="CP037920">
    <property type="protein sequence ID" value="QDT96827.1"/>
    <property type="molecule type" value="Genomic_DNA"/>
</dbReference>
<evidence type="ECO:0000256" key="3">
    <source>
        <dbReference type="ARBA" id="ARBA00022679"/>
    </source>
</evidence>
<dbReference type="InterPro" id="IPR018060">
    <property type="entry name" value="HTH_AraC"/>
</dbReference>
<evidence type="ECO:0000256" key="10">
    <source>
        <dbReference type="ARBA" id="ARBA00023163"/>
    </source>
</evidence>
<dbReference type="SUPFAM" id="SSF48150">
    <property type="entry name" value="DNA-glycosylase"/>
    <property type="match status" value="1"/>
</dbReference>
<dbReference type="InterPro" id="IPR009057">
    <property type="entry name" value="Homeodomain-like_sf"/>
</dbReference>
<keyword evidence="8" id="KW-0238">DNA-binding</keyword>
<keyword evidence="5" id="KW-0227">DNA damage</keyword>
<dbReference type="GO" id="GO:0032259">
    <property type="term" value="P:methylation"/>
    <property type="evidence" value="ECO:0007669"/>
    <property type="project" value="UniProtKB-KW"/>
</dbReference>
<proteinExistence type="predicted"/>
<sequence length="453" mass="52124">MNEEDIWYLAYQSRDQRFDGVFFLGVKSTSIYCRPICPAKTPKRENVRFFLTATAAEREGFRACKRCKPELAPLHFQSADIPEQIRRALHLIENGFLDEACIDSLAQQLGITARHLRRQFTRHLGIPPKSWAQTRRLHLAKQLIEQTSLPLTRIAFDAGFQSIRTFNAHIKKDFGSTPTQIRNKANKESGIWSSIRLKIAYRPPYPWHQVCQLLKNELVENVETLEDHVYSKLMKIEDEILLLKVRHLTLEHCFELSISYRSLPGCNIRDLVTQTRLFTDVAANPLLLQQHFANSTFEKRFQKGVRLVGTLSPFQMSVRSILQQSMKAELATKLMRTMCEKVELNSLPCSSLSFVFPHAEHLLERIRDLDIPPEQFGQIQNLCLAMINQQIDLSPVSDPFRLQNDLISLVGLSPKIATYIAIRSTGYPDLSFNRSDSFRPWSSYAFLAQNGFL</sequence>
<dbReference type="InterPro" id="IPR050204">
    <property type="entry name" value="AraC_XylS_family_regulators"/>
</dbReference>
<dbReference type="SUPFAM" id="SSF57884">
    <property type="entry name" value="Ada DNA repair protein, N-terminal domain (N-Ada 10)"/>
    <property type="match status" value="1"/>
</dbReference>
<dbReference type="PANTHER" id="PTHR46796">
    <property type="entry name" value="HTH-TYPE TRANSCRIPTIONAL ACTIVATOR RHAS-RELATED"/>
    <property type="match status" value="1"/>
</dbReference>
<evidence type="ECO:0000256" key="11">
    <source>
        <dbReference type="ARBA" id="ARBA00023204"/>
    </source>
</evidence>
<dbReference type="Pfam" id="PF02805">
    <property type="entry name" value="Ada_Zn_binding"/>
    <property type="match status" value="1"/>
</dbReference>
<dbReference type="Pfam" id="PF12833">
    <property type="entry name" value="HTH_18"/>
    <property type="match status" value="1"/>
</dbReference>
<dbReference type="RefSeq" id="WP_144985226.1">
    <property type="nucleotide sequence ID" value="NZ_CP037920.1"/>
</dbReference>
<evidence type="ECO:0000256" key="1">
    <source>
        <dbReference type="ARBA" id="ARBA00001947"/>
    </source>
</evidence>
<dbReference type="PROSITE" id="PS01124">
    <property type="entry name" value="HTH_ARAC_FAMILY_2"/>
    <property type="match status" value="1"/>
</dbReference>
<keyword evidence="10" id="KW-0804">Transcription</keyword>
<evidence type="ECO:0000256" key="5">
    <source>
        <dbReference type="ARBA" id="ARBA00022763"/>
    </source>
</evidence>
<dbReference type="Proteomes" id="UP000318704">
    <property type="component" value="Chromosome"/>
</dbReference>
<feature type="domain" description="HTH araC/xylS-type" evidence="12">
    <location>
        <begin position="86"/>
        <end position="184"/>
    </location>
</feature>
<evidence type="ECO:0000256" key="7">
    <source>
        <dbReference type="ARBA" id="ARBA00023015"/>
    </source>
</evidence>
<dbReference type="SUPFAM" id="SSF46689">
    <property type="entry name" value="Homeodomain-like"/>
    <property type="match status" value="2"/>
</dbReference>
<dbReference type="InterPro" id="IPR037046">
    <property type="entry name" value="AlkA_N_sf"/>
</dbReference>
<evidence type="ECO:0000256" key="4">
    <source>
        <dbReference type="ARBA" id="ARBA00022723"/>
    </source>
</evidence>
<dbReference type="Gene3D" id="1.10.340.30">
    <property type="entry name" value="Hypothetical protein, domain 2"/>
    <property type="match status" value="1"/>
</dbReference>
<keyword evidence="11" id="KW-0234">DNA repair</keyword>
<evidence type="ECO:0000259" key="12">
    <source>
        <dbReference type="PROSITE" id="PS01124"/>
    </source>
</evidence>
<keyword evidence="7" id="KW-0805">Transcription regulation</keyword>
<reference evidence="13 14" key="1">
    <citation type="submission" date="2019-03" db="EMBL/GenBank/DDBJ databases">
        <title>Deep-cultivation of Planctomycetes and their phenomic and genomic characterization uncovers novel biology.</title>
        <authorList>
            <person name="Wiegand S."/>
            <person name="Jogler M."/>
            <person name="Boedeker C."/>
            <person name="Pinto D."/>
            <person name="Vollmers J."/>
            <person name="Rivas-Marin E."/>
            <person name="Kohn T."/>
            <person name="Peeters S.H."/>
            <person name="Heuer A."/>
            <person name="Rast P."/>
            <person name="Oberbeckmann S."/>
            <person name="Bunk B."/>
            <person name="Jeske O."/>
            <person name="Meyerdierks A."/>
            <person name="Storesund J.E."/>
            <person name="Kallscheuer N."/>
            <person name="Luecker S."/>
            <person name="Lage O.M."/>
            <person name="Pohl T."/>
            <person name="Merkel B.J."/>
            <person name="Hornburger P."/>
            <person name="Mueller R.-W."/>
            <person name="Bruemmer F."/>
            <person name="Labrenz M."/>
            <person name="Spormann A.M."/>
            <person name="Op den Camp H."/>
            <person name="Overmann J."/>
            <person name="Amann R."/>
            <person name="Jetten M.S.M."/>
            <person name="Mascher T."/>
            <person name="Medema M.H."/>
            <person name="Devos D.P."/>
            <person name="Kaster A.-K."/>
            <person name="Ovreas L."/>
            <person name="Rohde M."/>
            <person name="Galperin M.Y."/>
            <person name="Jogler C."/>
        </authorList>
    </citation>
    <scope>NUCLEOTIDE SEQUENCE [LARGE SCALE GENOMIC DNA]</scope>
    <source>
        <strain evidence="13 14">V144</strain>
    </source>
</reference>
<dbReference type="GO" id="GO:0008270">
    <property type="term" value="F:zinc ion binding"/>
    <property type="evidence" value="ECO:0007669"/>
    <property type="project" value="InterPro"/>
</dbReference>
<protein>
    <submittedName>
        <fullName evidence="13">Bifunctional transcriptional activator/DNA repair enzyme AdaA</fullName>
        <ecNumber evidence="13">2.1.1.-</ecNumber>
    </submittedName>
</protein>
<evidence type="ECO:0000256" key="9">
    <source>
        <dbReference type="ARBA" id="ARBA00023159"/>
    </source>
</evidence>
<organism evidence="13 14">
    <name type="scientific">Gimesia aquarii</name>
    <dbReference type="NCBI Taxonomy" id="2527964"/>
    <lineage>
        <taxon>Bacteria</taxon>
        <taxon>Pseudomonadati</taxon>
        <taxon>Planctomycetota</taxon>
        <taxon>Planctomycetia</taxon>
        <taxon>Planctomycetales</taxon>
        <taxon>Planctomycetaceae</taxon>
        <taxon>Gimesia</taxon>
    </lineage>
</organism>
<evidence type="ECO:0000313" key="14">
    <source>
        <dbReference type="Proteomes" id="UP000318704"/>
    </source>
</evidence>
<dbReference type="InterPro" id="IPR004026">
    <property type="entry name" value="Ada_DNA_repair_Zn-bd"/>
</dbReference>
<dbReference type="Gene3D" id="3.40.10.10">
    <property type="entry name" value="DNA Methylphosphotriester Repair Domain"/>
    <property type="match status" value="1"/>
</dbReference>
<dbReference type="GO" id="GO:0008168">
    <property type="term" value="F:methyltransferase activity"/>
    <property type="evidence" value="ECO:0007669"/>
    <property type="project" value="UniProtKB-KW"/>
</dbReference>
<dbReference type="InterPro" id="IPR035451">
    <property type="entry name" value="Ada-like_dom_sf"/>
</dbReference>
<dbReference type="PROSITE" id="PS00041">
    <property type="entry name" value="HTH_ARAC_FAMILY_1"/>
    <property type="match status" value="1"/>
</dbReference>
<name>A0A517VUZ1_9PLAN</name>
<dbReference type="SUPFAM" id="SSF55945">
    <property type="entry name" value="TATA-box binding protein-like"/>
    <property type="match status" value="1"/>
</dbReference>
<keyword evidence="3 13" id="KW-0808">Transferase</keyword>
<evidence type="ECO:0000256" key="8">
    <source>
        <dbReference type="ARBA" id="ARBA00023125"/>
    </source>
</evidence>
<evidence type="ECO:0000256" key="2">
    <source>
        <dbReference type="ARBA" id="ARBA00022603"/>
    </source>
</evidence>
<dbReference type="InterPro" id="IPR011257">
    <property type="entry name" value="DNA_glycosylase"/>
</dbReference>
<dbReference type="InterPro" id="IPR018062">
    <property type="entry name" value="HTH_AraC-typ_CS"/>
</dbReference>
<keyword evidence="4" id="KW-0479">Metal-binding</keyword>
<evidence type="ECO:0000313" key="13">
    <source>
        <dbReference type="EMBL" id="QDT96827.1"/>
    </source>
</evidence>
<dbReference type="EC" id="2.1.1.-" evidence="13"/>
<keyword evidence="6" id="KW-0862">Zinc</keyword>
<dbReference type="GO" id="GO:0006281">
    <property type="term" value="P:DNA repair"/>
    <property type="evidence" value="ECO:0007669"/>
    <property type="project" value="UniProtKB-KW"/>
</dbReference>
<keyword evidence="2 13" id="KW-0489">Methyltransferase</keyword>
<accession>A0A517VUZ1</accession>
<dbReference type="PANTHER" id="PTHR46796:SF6">
    <property type="entry name" value="ARAC SUBFAMILY"/>
    <property type="match status" value="1"/>
</dbReference>
<gene>
    <name evidence="13" type="primary">adaA_2</name>
    <name evidence="13" type="ORF">V144x_22850</name>
</gene>
<dbReference type="AlphaFoldDB" id="A0A517VUZ1"/>